<sequence>MTDMVAPYFRPADAKTVRWWLDHSVRKPIGKIASLLAFEKEVLEAWAKLSQQGEIFGID</sequence>
<protein>
    <submittedName>
        <fullName evidence="1">Uncharacterized protein</fullName>
    </submittedName>
</protein>
<evidence type="ECO:0000313" key="1">
    <source>
        <dbReference type="EMBL" id="MFC3291261.1"/>
    </source>
</evidence>
<dbReference type="EMBL" id="JBHRUH010000009">
    <property type="protein sequence ID" value="MFC3291261.1"/>
    <property type="molecule type" value="Genomic_DNA"/>
</dbReference>
<accession>A0ABV7LXB9</accession>
<comment type="caution">
    <text evidence="1">The sequence shown here is derived from an EMBL/GenBank/DDBJ whole genome shotgun (WGS) entry which is preliminary data.</text>
</comment>
<dbReference type="RefSeq" id="WP_019020653.1">
    <property type="nucleotide sequence ID" value="NZ_BMXD01000014.1"/>
</dbReference>
<name>A0ABV7LXB9_9GAMM</name>
<gene>
    <name evidence="1" type="ORF">ACFOEI_04165</name>
</gene>
<reference evidence="2" key="1">
    <citation type="journal article" date="2019" name="Int. J. Syst. Evol. Microbiol.">
        <title>The Global Catalogue of Microorganisms (GCM) 10K type strain sequencing project: providing services to taxonomists for standard genome sequencing and annotation.</title>
        <authorList>
            <consortium name="The Broad Institute Genomics Platform"/>
            <consortium name="The Broad Institute Genome Sequencing Center for Infectious Disease"/>
            <person name="Wu L."/>
            <person name="Ma J."/>
        </authorList>
    </citation>
    <scope>NUCLEOTIDE SEQUENCE [LARGE SCALE GENOMIC DNA]</scope>
    <source>
        <strain evidence="2">KCTC 12847</strain>
    </source>
</reference>
<proteinExistence type="predicted"/>
<keyword evidence="2" id="KW-1185">Reference proteome</keyword>
<evidence type="ECO:0000313" key="2">
    <source>
        <dbReference type="Proteomes" id="UP001595640"/>
    </source>
</evidence>
<organism evidence="1 2">
    <name type="scientific">Modicisalibacter luteus</name>
    <dbReference type="NCBI Taxonomy" id="453962"/>
    <lineage>
        <taxon>Bacteria</taxon>
        <taxon>Pseudomonadati</taxon>
        <taxon>Pseudomonadota</taxon>
        <taxon>Gammaproteobacteria</taxon>
        <taxon>Oceanospirillales</taxon>
        <taxon>Halomonadaceae</taxon>
        <taxon>Modicisalibacter</taxon>
    </lineage>
</organism>
<dbReference type="Proteomes" id="UP001595640">
    <property type="component" value="Unassembled WGS sequence"/>
</dbReference>